<dbReference type="STRING" id="1314777.A0A164QQF8"/>
<dbReference type="Gene3D" id="1.10.1090.10">
    <property type="entry name" value="Cytochrome b-c1 complex subunit 7"/>
    <property type="match status" value="1"/>
</dbReference>
<dbReference type="Pfam" id="PF02271">
    <property type="entry name" value="UCR_14kD"/>
    <property type="match status" value="1"/>
</dbReference>
<comment type="similarity">
    <text evidence="2 9">Belongs to the UQCRB/QCR7 family.</text>
</comment>
<evidence type="ECO:0000313" key="10">
    <source>
        <dbReference type="EMBL" id="KZS89870.1"/>
    </source>
</evidence>
<evidence type="ECO:0000313" key="11">
    <source>
        <dbReference type="Proteomes" id="UP000076722"/>
    </source>
</evidence>
<dbReference type="PANTHER" id="PTHR12022">
    <property type="entry name" value="UBIQUINOL-CYTOCHROME C REDUCTASE COMPLEX 14 KD PROTEIN"/>
    <property type="match status" value="1"/>
</dbReference>
<proteinExistence type="inferred from homology"/>
<sequence>MVGGPLGLSFASYIRSSRSLYKWAKPLANWYANISGYRKMGFVYDDLLLEERPDVQKALSRLTPRESYDRIYRIRRGSQASIVHHDLPKEQWTKPEDDVRYLTPYVSEVHKEDLERSKWDTMQVKRK</sequence>
<evidence type="ECO:0000256" key="2">
    <source>
        <dbReference type="ARBA" id="ARBA00008554"/>
    </source>
</evidence>
<organism evidence="10 11">
    <name type="scientific">Sistotremastrum niveocremeum HHB9708</name>
    <dbReference type="NCBI Taxonomy" id="1314777"/>
    <lineage>
        <taxon>Eukaryota</taxon>
        <taxon>Fungi</taxon>
        <taxon>Dikarya</taxon>
        <taxon>Basidiomycota</taxon>
        <taxon>Agaricomycotina</taxon>
        <taxon>Agaricomycetes</taxon>
        <taxon>Sistotremastrales</taxon>
        <taxon>Sistotremastraceae</taxon>
        <taxon>Sertulicium</taxon>
        <taxon>Sertulicium niveocremeum</taxon>
    </lineage>
</organism>
<evidence type="ECO:0000256" key="7">
    <source>
        <dbReference type="ARBA" id="ARBA00023128"/>
    </source>
</evidence>
<keyword evidence="3 9" id="KW-0813">Transport</keyword>
<dbReference type="GO" id="GO:0006122">
    <property type="term" value="P:mitochondrial electron transport, ubiquinol to cytochrome c"/>
    <property type="evidence" value="ECO:0007669"/>
    <property type="project" value="InterPro"/>
</dbReference>
<comment type="subcellular location">
    <subcellularLocation>
        <location evidence="1">Mitochondrion inner membrane</location>
        <topology evidence="1">Peripheral membrane protein</topology>
        <orientation evidence="1">Matrix side</orientation>
    </subcellularLocation>
</comment>
<dbReference type="FunFam" id="1.10.1090.10:FF:000001">
    <property type="entry name" value="Cytochrome b-c1 complex subunit 7"/>
    <property type="match status" value="1"/>
</dbReference>
<dbReference type="GO" id="GO:0005743">
    <property type="term" value="C:mitochondrial inner membrane"/>
    <property type="evidence" value="ECO:0007669"/>
    <property type="project" value="UniProtKB-SubCell"/>
</dbReference>
<keyword evidence="4 9" id="KW-0679">Respiratory chain</keyword>
<keyword evidence="7 9" id="KW-0496">Mitochondrion</keyword>
<reference evidence="10 11" key="1">
    <citation type="journal article" date="2016" name="Mol. Biol. Evol.">
        <title>Comparative Genomics of Early-Diverging Mushroom-Forming Fungi Provides Insights into the Origins of Lignocellulose Decay Capabilities.</title>
        <authorList>
            <person name="Nagy L.G."/>
            <person name="Riley R."/>
            <person name="Tritt A."/>
            <person name="Adam C."/>
            <person name="Daum C."/>
            <person name="Floudas D."/>
            <person name="Sun H."/>
            <person name="Yadav J.S."/>
            <person name="Pangilinan J."/>
            <person name="Larsson K.H."/>
            <person name="Matsuura K."/>
            <person name="Barry K."/>
            <person name="Labutti K."/>
            <person name="Kuo R."/>
            <person name="Ohm R.A."/>
            <person name="Bhattacharya S.S."/>
            <person name="Shirouzu T."/>
            <person name="Yoshinaga Y."/>
            <person name="Martin F.M."/>
            <person name="Grigoriev I.V."/>
            <person name="Hibbett D.S."/>
        </authorList>
    </citation>
    <scope>NUCLEOTIDE SEQUENCE [LARGE SCALE GENOMIC DNA]</scope>
    <source>
        <strain evidence="10 11">HHB9708</strain>
    </source>
</reference>
<evidence type="ECO:0000256" key="4">
    <source>
        <dbReference type="ARBA" id="ARBA00022660"/>
    </source>
</evidence>
<dbReference type="InterPro" id="IPR036544">
    <property type="entry name" value="QCR7_sf"/>
</dbReference>
<keyword evidence="11" id="KW-1185">Reference proteome</keyword>
<evidence type="ECO:0000256" key="9">
    <source>
        <dbReference type="PIRNR" id="PIRNR000022"/>
    </source>
</evidence>
<keyword evidence="6 9" id="KW-0249">Electron transport</keyword>
<protein>
    <recommendedName>
        <fullName evidence="9">Cytochrome b-c1 complex subunit 7</fullName>
    </recommendedName>
</protein>
<name>A0A164QQF8_9AGAM</name>
<evidence type="ECO:0000256" key="5">
    <source>
        <dbReference type="ARBA" id="ARBA00022792"/>
    </source>
</evidence>
<gene>
    <name evidence="10" type="ORF">SISNIDRAFT_551792</name>
</gene>
<keyword evidence="5 9" id="KW-0999">Mitochondrion inner membrane</keyword>
<evidence type="ECO:0000256" key="8">
    <source>
        <dbReference type="ARBA" id="ARBA00023136"/>
    </source>
</evidence>
<evidence type="ECO:0000256" key="6">
    <source>
        <dbReference type="ARBA" id="ARBA00022982"/>
    </source>
</evidence>
<dbReference type="SUPFAM" id="SSF81524">
    <property type="entry name" value="14 kDa protein of cytochrome bc1 complex (Ubiquinol-cytochrome c reductase)"/>
    <property type="match status" value="1"/>
</dbReference>
<dbReference type="EMBL" id="KV419424">
    <property type="protein sequence ID" value="KZS89870.1"/>
    <property type="molecule type" value="Genomic_DNA"/>
</dbReference>
<dbReference type="AlphaFoldDB" id="A0A164QQF8"/>
<dbReference type="PIRSF" id="PIRSF000022">
    <property type="entry name" value="Bc1_14K"/>
    <property type="match status" value="1"/>
</dbReference>
<keyword evidence="8 9" id="KW-0472">Membrane</keyword>
<dbReference type="PANTHER" id="PTHR12022:SF0">
    <property type="entry name" value="CYTOCHROME B-C1 COMPLEX SUBUNIT 7"/>
    <property type="match status" value="1"/>
</dbReference>
<dbReference type="InterPro" id="IPR003197">
    <property type="entry name" value="QCR7"/>
</dbReference>
<evidence type="ECO:0000256" key="3">
    <source>
        <dbReference type="ARBA" id="ARBA00022448"/>
    </source>
</evidence>
<dbReference type="GO" id="GO:0045275">
    <property type="term" value="C:respiratory chain complex III"/>
    <property type="evidence" value="ECO:0007669"/>
    <property type="project" value="InterPro"/>
</dbReference>
<evidence type="ECO:0000256" key="1">
    <source>
        <dbReference type="ARBA" id="ARBA00004443"/>
    </source>
</evidence>
<accession>A0A164QQF8</accession>
<comment type="function">
    <text evidence="9">Component of the ubiquinol-cytochrome c oxidoreductase, a multisubunit transmembrane complex that is part of the mitochondrial electron transport chain which drives oxidative phosphorylation.</text>
</comment>
<dbReference type="OrthoDB" id="425749at2759"/>
<dbReference type="Proteomes" id="UP000076722">
    <property type="component" value="Unassembled WGS sequence"/>
</dbReference>